<organism evidence="2 3">
    <name type="scientific">Mycobacterium kyorinense</name>
    <dbReference type="NCBI Taxonomy" id="487514"/>
    <lineage>
        <taxon>Bacteria</taxon>
        <taxon>Bacillati</taxon>
        <taxon>Actinomycetota</taxon>
        <taxon>Actinomycetes</taxon>
        <taxon>Mycobacteriales</taxon>
        <taxon>Mycobacteriaceae</taxon>
        <taxon>Mycobacterium</taxon>
    </lineage>
</organism>
<comment type="caution">
    <text evidence="2">The sequence shown here is derived from an EMBL/GenBank/DDBJ whole genome shotgun (WGS) entry which is preliminary data.</text>
</comment>
<reference evidence="2 3" key="1">
    <citation type="submission" date="2016-01" db="EMBL/GenBank/DDBJ databases">
        <title>The new phylogeny of the genus Mycobacterium.</title>
        <authorList>
            <person name="Tarcisio F."/>
            <person name="Conor M."/>
            <person name="Antonella G."/>
            <person name="Elisabetta G."/>
            <person name="Giulia F.S."/>
            <person name="Sara T."/>
            <person name="Anna F."/>
            <person name="Clotilde B."/>
            <person name="Roberto B."/>
            <person name="Veronica D.S."/>
            <person name="Fabio R."/>
            <person name="Monica P."/>
            <person name="Olivier J."/>
            <person name="Enrico T."/>
            <person name="Nicola S."/>
        </authorList>
    </citation>
    <scope>NUCLEOTIDE SEQUENCE [LARGE SCALE GENOMIC DNA]</scope>
    <source>
        <strain evidence="2 3">DSM 45166</strain>
    </source>
</reference>
<dbReference type="EMBL" id="LQPE01000038">
    <property type="protein sequence ID" value="ORW07773.1"/>
    <property type="molecule type" value="Genomic_DNA"/>
</dbReference>
<feature type="region of interest" description="Disordered" evidence="1">
    <location>
        <begin position="164"/>
        <end position="219"/>
    </location>
</feature>
<name>A0A1X1Y9H4_9MYCO</name>
<evidence type="ECO:0008006" key="4">
    <source>
        <dbReference type="Google" id="ProtNLM"/>
    </source>
</evidence>
<proteinExistence type="predicted"/>
<dbReference type="OrthoDB" id="4745173at2"/>
<evidence type="ECO:0000313" key="3">
    <source>
        <dbReference type="Proteomes" id="UP000193487"/>
    </source>
</evidence>
<dbReference type="AlphaFoldDB" id="A0A1X1Y9H4"/>
<sequence>MGLSIADLQEWDPEQVNEIAEAAAARARHSREAAQNIANLPVFTTWHGEAATAAQEALAKTSGKMELSAQAAFQVWAGAGHAAQEVAAVKKQLSEIFGEANATPAVHIDTKTNTVSPPDTTGMADEDVAKIKAKVEDLQHKITALLTTAENTNTDLAAVLRAGTGTQSPDAPAHPPGGTPPAQPRPTPADPTGKPPTLEDLVLGRGQPSGQQPPAGSLPDLLSRLQQQAGVPGAPPPQLNSPDVESFKAMARQSMAADGVPPDQIEARLAAMTANVQQWMSNGGPHAVPPTPQRPPPPGFGEGFGDRWRATEQEIKNLIGQGGPGAPGVLDSWKQMLQGTAETAQNPVGAAAGEIANAVGSPDPAYYLGGKASDAAVALPGMLFGGEGAAVAGEMGEIGAGVLDTGPAVSPHAPLGFDHPPIYNPWADQAAMDLNHAFAHGGPTPQLSQQLADMSTHYIGDNPDRVVLGKWAGPEDGYIGEARANGGIYFDTGNPSWDALTNGLTDAQERGLAWQVNEQFLSTQMEDGVSRIEYVVPKGFSSLEDVVRSDPKSFSAMEIRYLTEHAAEYGYERVGNSWVRIEGGQP</sequence>
<gene>
    <name evidence="2" type="ORF">AWC14_23995</name>
</gene>
<dbReference type="RefSeq" id="WP_057003127.1">
    <property type="nucleotide sequence ID" value="NZ_LLXQ01000003.1"/>
</dbReference>
<accession>A0A1X1Y9H4</accession>
<feature type="compositionally biased region" description="Pro residues" evidence="1">
    <location>
        <begin position="172"/>
        <end position="189"/>
    </location>
</feature>
<dbReference type="Proteomes" id="UP000193487">
    <property type="component" value="Unassembled WGS sequence"/>
</dbReference>
<protein>
    <recommendedName>
        <fullName evidence="4">Tox-REase-5 domain-containing protein</fullName>
    </recommendedName>
</protein>
<evidence type="ECO:0000256" key="1">
    <source>
        <dbReference type="SAM" id="MobiDB-lite"/>
    </source>
</evidence>
<keyword evidence="3" id="KW-1185">Reference proteome</keyword>
<evidence type="ECO:0000313" key="2">
    <source>
        <dbReference type="EMBL" id="ORW07773.1"/>
    </source>
</evidence>